<organism evidence="7 8">
    <name type="scientific">Dyadobacter sandarakinus</name>
    <dbReference type="NCBI Taxonomy" id="2747268"/>
    <lineage>
        <taxon>Bacteria</taxon>
        <taxon>Pseudomonadati</taxon>
        <taxon>Bacteroidota</taxon>
        <taxon>Cytophagia</taxon>
        <taxon>Cytophagales</taxon>
        <taxon>Spirosomataceae</taxon>
        <taxon>Dyadobacter</taxon>
    </lineage>
</organism>
<evidence type="ECO:0000256" key="1">
    <source>
        <dbReference type="ARBA" id="ARBA00000085"/>
    </source>
</evidence>
<dbReference type="SMART" id="SM00387">
    <property type="entry name" value="HATPase_c"/>
    <property type="match status" value="1"/>
</dbReference>
<feature type="transmembrane region" description="Helical" evidence="5">
    <location>
        <begin position="53"/>
        <end position="70"/>
    </location>
</feature>
<sequence length="454" mass="51928">MDYFLVSFFLIQYTRTSLQTAVNMPQWDKTLLFARYTSIGLIVSYYVSDEGAWFAWLWHAFLIWLVYTLYRNEAFRPLRSLVQSVIPFVVISILNDFTEAVFPDFYKKYDDFLGIAKSFAFVLCFVIWFYARKQQKALLLEREERIREERESKAQKESLEYLVNERTRELTQQKEELQKAIEELKSTQTQLIQSEKMASLGELTAGIAHEIQNPLNFVNNFSEVSVELCTELEEEIEKVSLPDEDRDYIKGIIADLSQNQQKITHHGRRADSIVKGMLQHSRASSGEKEPVDINVLADEYMRLAYHGLRAKDKEFNAALTTDFDGTIGKVKVLPQDLGRVFLNLFTNAFYAVAEKKRKLAANGGETDYRPEVKISTKKFDNTLYIRVTDNGTGIPEHVKAKIFQPFFTTKPTGQGTGLGLSMSYDIVTNAHGGTLDVESVPGESTVFKISLPVT</sequence>
<dbReference type="GO" id="GO:0016301">
    <property type="term" value="F:kinase activity"/>
    <property type="evidence" value="ECO:0007669"/>
    <property type="project" value="UniProtKB-KW"/>
</dbReference>
<dbReference type="InterPro" id="IPR003594">
    <property type="entry name" value="HATPase_dom"/>
</dbReference>
<dbReference type="SMART" id="SM00388">
    <property type="entry name" value="HisKA"/>
    <property type="match status" value="1"/>
</dbReference>
<dbReference type="InterPro" id="IPR036097">
    <property type="entry name" value="HisK_dim/P_sf"/>
</dbReference>
<keyword evidence="8" id="KW-1185">Reference proteome</keyword>
<reference evidence="7 8" key="1">
    <citation type="submission" date="2020-06" db="EMBL/GenBank/DDBJ databases">
        <title>Dyadobacter sandarakinus sp. nov., isolated from the soil of the Arctic Yellow River Station.</title>
        <authorList>
            <person name="Zhang Y."/>
            <person name="Peng F."/>
        </authorList>
    </citation>
    <scope>NUCLEOTIDE SEQUENCE [LARGE SCALE GENOMIC DNA]</scope>
    <source>
        <strain evidence="7 8">Q3-56</strain>
    </source>
</reference>
<keyword evidence="3" id="KW-0597">Phosphoprotein</keyword>
<dbReference type="Gene3D" id="3.30.565.10">
    <property type="entry name" value="Histidine kinase-like ATPase, C-terminal domain"/>
    <property type="match status" value="1"/>
</dbReference>
<dbReference type="EC" id="2.7.13.3" evidence="2"/>
<keyword evidence="5" id="KW-0472">Membrane</keyword>
<dbReference type="Gene3D" id="1.10.287.130">
    <property type="match status" value="1"/>
</dbReference>
<dbReference type="InterPro" id="IPR005467">
    <property type="entry name" value="His_kinase_dom"/>
</dbReference>
<feature type="coiled-coil region" evidence="4">
    <location>
        <begin position="163"/>
        <end position="197"/>
    </location>
</feature>
<comment type="catalytic activity">
    <reaction evidence="1">
        <text>ATP + protein L-histidine = ADP + protein N-phospho-L-histidine.</text>
        <dbReference type="EC" id="2.7.13.3"/>
    </reaction>
</comment>
<keyword evidence="4" id="KW-0175">Coiled coil</keyword>
<dbReference type="Proteomes" id="UP000612680">
    <property type="component" value="Chromosome"/>
</dbReference>
<dbReference type="Pfam" id="PF02518">
    <property type="entry name" value="HATPase_c"/>
    <property type="match status" value="1"/>
</dbReference>
<keyword evidence="5" id="KW-1133">Transmembrane helix</keyword>
<proteinExistence type="predicted"/>
<evidence type="ECO:0000259" key="6">
    <source>
        <dbReference type="PROSITE" id="PS50109"/>
    </source>
</evidence>
<protein>
    <recommendedName>
        <fullName evidence="2">histidine kinase</fullName>
        <ecNumber evidence="2">2.7.13.3</ecNumber>
    </recommendedName>
</protein>
<name>A0ABX7I5A2_9BACT</name>
<dbReference type="EMBL" id="CP056775">
    <property type="protein sequence ID" value="QRR00393.1"/>
    <property type="molecule type" value="Genomic_DNA"/>
</dbReference>
<evidence type="ECO:0000256" key="5">
    <source>
        <dbReference type="SAM" id="Phobius"/>
    </source>
</evidence>
<accession>A0ABX7I5A2</accession>
<keyword evidence="5" id="KW-0812">Transmembrane</keyword>
<evidence type="ECO:0000313" key="8">
    <source>
        <dbReference type="Proteomes" id="UP000612680"/>
    </source>
</evidence>
<dbReference type="SUPFAM" id="SSF47384">
    <property type="entry name" value="Homodimeric domain of signal transducing histidine kinase"/>
    <property type="match status" value="1"/>
</dbReference>
<feature type="transmembrane region" description="Helical" evidence="5">
    <location>
        <begin position="114"/>
        <end position="131"/>
    </location>
</feature>
<dbReference type="PROSITE" id="PS50109">
    <property type="entry name" value="HIS_KIN"/>
    <property type="match status" value="1"/>
</dbReference>
<dbReference type="PANTHER" id="PTHR43065">
    <property type="entry name" value="SENSOR HISTIDINE KINASE"/>
    <property type="match status" value="1"/>
</dbReference>
<dbReference type="PANTHER" id="PTHR43065:SF42">
    <property type="entry name" value="TWO-COMPONENT SENSOR PPRA"/>
    <property type="match status" value="1"/>
</dbReference>
<dbReference type="CDD" id="cd00082">
    <property type="entry name" value="HisKA"/>
    <property type="match status" value="1"/>
</dbReference>
<dbReference type="SUPFAM" id="SSF55874">
    <property type="entry name" value="ATPase domain of HSP90 chaperone/DNA topoisomerase II/histidine kinase"/>
    <property type="match status" value="1"/>
</dbReference>
<evidence type="ECO:0000313" key="7">
    <source>
        <dbReference type="EMBL" id="QRR00393.1"/>
    </source>
</evidence>
<dbReference type="RefSeq" id="WP_204661406.1">
    <property type="nucleotide sequence ID" value="NZ_CP056775.1"/>
</dbReference>
<gene>
    <name evidence="7" type="ORF">HWI92_05450</name>
</gene>
<dbReference type="InterPro" id="IPR004358">
    <property type="entry name" value="Sig_transdc_His_kin-like_C"/>
</dbReference>
<dbReference type="PRINTS" id="PR00344">
    <property type="entry name" value="BCTRLSENSOR"/>
</dbReference>
<keyword evidence="7" id="KW-0418">Kinase</keyword>
<evidence type="ECO:0000256" key="4">
    <source>
        <dbReference type="SAM" id="Coils"/>
    </source>
</evidence>
<dbReference type="InterPro" id="IPR036890">
    <property type="entry name" value="HATPase_C_sf"/>
</dbReference>
<feature type="domain" description="Histidine kinase" evidence="6">
    <location>
        <begin position="206"/>
        <end position="454"/>
    </location>
</feature>
<evidence type="ECO:0000256" key="3">
    <source>
        <dbReference type="ARBA" id="ARBA00022553"/>
    </source>
</evidence>
<keyword evidence="7" id="KW-0808">Transferase</keyword>
<dbReference type="InterPro" id="IPR003661">
    <property type="entry name" value="HisK_dim/P_dom"/>
</dbReference>
<evidence type="ECO:0000256" key="2">
    <source>
        <dbReference type="ARBA" id="ARBA00012438"/>
    </source>
</evidence>